<proteinExistence type="predicted"/>
<organism evidence="4 5">
    <name type="scientific">Sphingomonas jinjuensis</name>
    <dbReference type="NCBI Taxonomy" id="535907"/>
    <lineage>
        <taxon>Bacteria</taxon>
        <taxon>Pseudomonadati</taxon>
        <taxon>Pseudomonadota</taxon>
        <taxon>Alphaproteobacteria</taxon>
        <taxon>Sphingomonadales</taxon>
        <taxon>Sphingomonadaceae</taxon>
        <taxon>Sphingomonas</taxon>
    </lineage>
</organism>
<dbReference type="Proteomes" id="UP000529795">
    <property type="component" value="Unassembled WGS sequence"/>
</dbReference>
<reference evidence="4 5" key="1">
    <citation type="submission" date="2020-08" db="EMBL/GenBank/DDBJ databases">
        <title>Genomic Encyclopedia of Type Strains, Phase IV (KMG-IV): sequencing the most valuable type-strain genomes for metagenomic binning, comparative biology and taxonomic classification.</title>
        <authorList>
            <person name="Goeker M."/>
        </authorList>
    </citation>
    <scope>NUCLEOTIDE SEQUENCE [LARGE SCALE GENOMIC DNA]</scope>
    <source>
        <strain evidence="4 5">YC6723</strain>
    </source>
</reference>
<evidence type="ECO:0000256" key="3">
    <source>
        <dbReference type="SAM" id="MobiDB-lite"/>
    </source>
</evidence>
<dbReference type="Pfam" id="PF03022">
    <property type="entry name" value="MRJP"/>
    <property type="match status" value="1"/>
</dbReference>
<evidence type="ECO:0000313" key="4">
    <source>
        <dbReference type="EMBL" id="MBB4155738.1"/>
    </source>
</evidence>
<dbReference type="GO" id="GO:0005576">
    <property type="term" value="C:extracellular region"/>
    <property type="evidence" value="ECO:0007669"/>
    <property type="project" value="UniProtKB-SubCell"/>
</dbReference>
<dbReference type="RefSeq" id="WP_183987486.1">
    <property type="nucleotide sequence ID" value="NZ_JACIEV010000023.1"/>
</dbReference>
<evidence type="ECO:0000313" key="5">
    <source>
        <dbReference type="Proteomes" id="UP000529795"/>
    </source>
</evidence>
<dbReference type="PANTHER" id="PTHR10009:SF18">
    <property type="entry name" value="PROTEIN YELLOW-LIKE PROTEIN"/>
    <property type="match status" value="1"/>
</dbReference>
<keyword evidence="5" id="KW-1185">Reference proteome</keyword>
<feature type="region of interest" description="Disordered" evidence="3">
    <location>
        <begin position="30"/>
        <end position="52"/>
    </location>
</feature>
<name>A0A840FPC4_9SPHN</name>
<protein>
    <submittedName>
        <fullName evidence="4">Sugar lactone lactonase YvrE</fullName>
    </submittedName>
</protein>
<evidence type="ECO:0000256" key="2">
    <source>
        <dbReference type="ARBA" id="ARBA00022525"/>
    </source>
</evidence>
<keyword evidence="2" id="KW-0964">Secreted</keyword>
<accession>A0A840FPC4</accession>
<dbReference type="PANTHER" id="PTHR10009">
    <property type="entry name" value="PROTEIN YELLOW-RELATED"/>
    <property type="match status" value="1"/>
</dbReference>
<dbReference type="InterPro" id="IPR006311">
    <property type="entry name" value="TAT_signal"/>
</dbReference>
<dbReference type="SUPFAM" id="SSF63829">
    <property type="entry name" value="Calcium-dependent phosphotriesterase"/>
    <property type="match status" value="1"/>
</dbReference>
<dbReference type="AlphaFoldDB" id="A0A840FPC4"/>
<sequence length="395" mass="42050">MTDRNDPIIARRTALIGLSGLVAGTTLNSGTAAAQARRTPSGRTPPATPTGSMDLFRAAAAPSTPTGVVVTRSGRTFVFMPRFNDAVPYTVGEVAADGSVRPYPDAARNVPDGKHAADRLIHVPNGVVDGRERLWLLDAGLMASSGAPVPCGAKLVCVDLATDRVVRTIPLAPAVEPTSSLNDLRLDAEARRAFISDQGQVGDGAIVAVDLDNGRAVRRLAKHYSTASVDGIVKIVEGRQVMQRRRDGSTGAVKGGANGIAISPDGRRLFYAPLIGRHLYAVDTGALLDPTMDDAALAATVEDLGEKGLTGGLLCDPQGRVLLALQEHNAIGRRNHDGSVEIVASDPRLIWADTMWIEDDWLYISAAQVNRRPEFNRGDDLQRPPYAILRTRLPL</sequence>
<dbReference type="InterPro" id="IPR017996">
    <property type="entry name" value="MRJP/yellow-related"/>
</dbReference>
<dbReference type="InterPro" id="IPR011042">
    <property type="entry name" value="6-blade_b-propeller_TolB-like"/>
</dbReference>
<dbReference type="Gene3D" id="2.120.10.30">
    <property type="entry name" value="TolB, C-terminal domain"/>
    <property type="match status" value="1"/>
</dbReference>
<evidence type="ECO:0000256" key="1">
    <source>
        <dbReference type="ARBA" id="ARBA00004613"/>
    </source>
</evidence>
<dbReference type="PROSITE" id="PS51318">
    <property type="entry name" value="TAT"/>
    <property type="match status" value="1"/>
</dbReference>
<dbReference type="EMBL" id="JACIEV010000023">
    <property type="protein sequence ID" value="MBB4155738.1"/>
    <property type="molecule type" value="Genomic_DNA"/>
</dbReference>
<gene>
    <name evidence="4" type="ORF">GGQ80_003663</name>
</gene>
<comment type="subcellular location">
    <subcellularLocation>
        <location evidence="1">Secreted</location>
    </subcellularLocation>
</comment>
<comment type="caution">
    <text evidence="4">The sequence shown here is derived from an EMBL/GenBank/DDBJ whole genome shotgun (WGS) entry which is preliminary data.</text>
</comment>